<dbReference type="EMBL" id="JAQQWK010000011">
    <property type="protein sequence ID" value="KAK8023823.1"/>
    <property type="molecule type" value="Genomic_DNA"/>
</dbReference>
<dbReference type="SUPFAM" id="SSF81383">
    <property type="entry name" value="F-box domain"/>
    <property type="match status" value="1"/>
</dbReference>
<protein>
    <recommendedName>
        <fullName evidence="4">F-box domain-containing protein</fullName>
    </recommendedName>
</protein>
<dbReference type="InterPro" id="IPR036047">
    <property type="entry name" value="F-box-like_dom_sf"/>
</dbReference>
<name>A0ABR1S105_9PEZI</name>
<comment type="caution">
    <text evidence="2">The sequence shown here is derived from an EMBL/GenBank/DDBJ whole genome shotgun (WGS) entry which is preliminary data.</text>
</comment>
<evidence type="ECO:0000313" key="2">
    <source>
        <dbReference type="EMBL" id="KAK8023823.1"/>
    </source>
</evidence>
<feature type="compositionally biased region" description="Basic and acidic residues" evidence="1">
    <location>
        <begin position="73"/>
        <end position="90"/>
    </location>
</feature>
<reference evidence="2 3" key="1">
    <citation type="submission" date="2023-01" db="EMBL/GenBank/DDBJ databases">
        <title>Analysis of 21 Apiospora genomes using comparative genomics revels a genus with tremendous synthesis potential of carbohydrate active enzymes and secondary metabolites.</title>
        <authorList>
            <person name="Sorensen T."/>
        </authorList>
    </citation>
    <scope>NUCLEOTIDE SEQUENCE [LARGE SCALE GENOMIC DNA]</scope>
    <source>
        <strain evidence="2 3">CBS 33761</strain>
    </source>
</reference>
<sequence length="400" mass="44803">MASTMGQKFRLAAPRAWRSLPSILVDLLAVPIRPKNTLPVLEPHLLEAHSQTEDGAASLATNSPLEGLSGEASAKRKADSVGASRSDKRAKLNSGQATSDTRHPITFSNLPEDVHWLIFDHLESIEDAVCLGLTSRYFWAIGRARLHNYYCSFVGRWAGMRIVCAGENVAAGDYPPALFSAEDVKVLNGMKMVDFYRAGFPEVPLTLYHLADRFNDILTYPVEEVNCLEVESRKVYNKSGYQGGQSRTEREKVFSVAAEELLVDNQTYFPSDQTWILRNQTTKEFVRSEAIALRPEFIHGPKIDVIGFGEVVLSRICWSTSDSVNMKNTTNITRGVWAGHAFDITTLARHEDETKVIEAWRGVWRDVSEEVAHEIADIWESQYGPGWRQLAIDRRMPGSS</sequence>
<evidence type="ECO:0008006" key="4">
    <source>
        <dbReference type="Google" id="ProtNLM"/>
    </source>
</evidence>
<evidence type="ECO:0000256" key="1">
    <source>
        <dbReference type="SAM" id="MobiDB-lite"/>
    </source>
</evidence>
<feature type="region of interest" description="Disordered" evidence="1">
    <location>
        <begin position="60"/>
        <end position="104"/>
    </location>
</feature>
<gene>
    <name evidence="2" type="ORF">PG993_011889</name>
</gene>
<organism evidence="2 3">
    <name type="scientific">Apiospora rasikravindrae</name>
    <dbReference type="NCBI Taxonomy" id="990691"/>
    <lineage>
        <taxon>Eukaryota</taxon>
        <taxon>Fungi</taxon>
        <taxon>Dikarya</taxon>
        <taxon>Ascomycota</taxon>
        <taxon>Pezizomycotina</taxon>
        <taxon>Sordariomycetes</taxon>
        <taxon>Xylariomycetidae</taxon>
        <taxon>Amphisphaeriales</taxon>
        <taxon>Apiosporaceae</taxon>
        <taxon>Apiospora</taxon>
    </lineage>
</organism>
<dbReference type="Proteomes" id="UP001444661">
    <property type="component" value="Unassembled WGS sequence"/>
</dbReference>
<accession>A0ABR1S105</accession>
<evidence type="ECO:0000313" key="3">
    <source>
        <dbReference type="Proteomes" id="UP001444661"/>
    </source>
</evidence>
<keyword evidence="3" id="KW-1185">Reference proteome</keyword>
<dbReference type="CDD" id="cd09917">
    <property type="entry name" value="F-box_SF"/>
    <property type="match status" value="1"/>
</dbReference>
<proteinExistence type="predicted"/>